<dbReference type="Proteomes" id="UP001255856">
    <property type="component" value="Unassembled WGS sequence"/>
</dbReference>
<evidence type="ECO:0000256" key="7">
    <source>
        <dbReference type="ARBA" id="ARBA00022840"/>
    </source>
</evidence>
<dbReference type="GO" id="GO:0140359">
    <property type="term" value="F:ABC-type transporter activity"/>
    <property type="evidence" value="ECO:0007669"/>
    <property type="project" value="InterPro"/>
</dbReference>
<dbReference type="InterPro" id="IPR013581">
    <property type="entry name" value="PDR_assoc"/>
</dbReference>
<evidence type="ECO:0000256" key="2">
    <source>
        <dbReference type="ARBA" id="ARBA00006012"/>
    </source>
</evidence>
<feature type="region of interest" description="Disordered" evidence="10">
    <location>
        <begin position="629"/>
        <end position="661"/>
    </location>
</feature>
<evidence type="ECO:0000256" key="8">
    <source>
        <dbReference type="ARBA" id="ARBA00022989"/>
    </source>
</evidence>
<evidence type="ECO:0000256" key="6">
    <source>
        <dbReference type="ARBA" id="ARBA00022741"/>
    </source>
</evidence>
<evidence type="ECO:0000259" key="12">
    <source>
        <dbReference type="PROSITE" id="PS50893"/>
    </source>
</evidence>
<dbReference type="AlphaFoldDB" id="A0AAD9MGB3"/>
<feature type="transmembrane region" description="Helical" evidence="11">
    <location>
        <begin position="534"/>
        <end position="556"/>
    </location>
</feature>
<feature type="transmembrane region" description="Helical" evidence="11">
    <location>
        <begin position="1022"/>
        <end position="1040"/>
    </location>
</feature>
<dbReference type="GO" id="GO:0016020">
    <property type="term" value="C:membrane"/>
    <property type="evidence" value="ECO:0007669"/>
    <property type="project" value="UniProtKB-SubCell"/>
</dbReference>
<dbReference type="CDD" id="cd03232">
    <property type="entry name" value="ABCG_PDR_domain2"/>
    <property type="match status" value="1"/>
</dbReference>
<keyword evidence="6" id="KW-0547">Nucleotide-binding</keyword>
<accession>A0AAD9MGB3</accession>
<evidence type="ECO:0000313" key="13">
    <source>
        <dbReference type="EMBL" id="KAK2076469.1"/>
    </source>
</evidence>
<proteinExistence type="inferred from homology"/>
<evidence type="ECO:0000313" key="14">
    <source>
        <dbReference type="Proteomes" id="UP001255856"/>
    </source>
</evidence>
<name>A0AAD9MGB3_PROWI</name>
<keyword evidence="9 11" id="KW-0472">Membrane</keyword>
<dbReference type="InterPro" id="IPR003593">
    <property type="entry name" value="AAA+_ATPase"/>
</dbReference>
<evidence type="ECO:0000256" key="9">
    <source>
        <dbReference type="ARBA" id="ARBA00023136"/>
    </source>
</evidence>
<dbReference type="Pfam" id="PF00005">
    <property type="entry name" value="ABC_tran"/>
    <property type="match status" value="1"/>
</dbReference>
<keyword evidence="5" id="KW-0677">Repeat</keyword>
<protein>
    <recommendedName>
        <fullName evidence="12">ABC transporter domain-containing protein</fullName>
    </recommendedName>
</protein>
<dbReference type="Pfam" id="PF01061">
    <property type="entry name" value="ABC2_membrane"/>
    <property type="match status" value="2"/>
</dbReference>
<dbReference type="EMBL" id="JASFZW010000010">
    <property type="protein sequence ID" value="KAK2076469.1"/>
    <property type="molecule type" value="Genomic_DNA"/>
</dbReference>
<keyword evidence="3" id="KW-0813">Transport</keyword>
<comment type="caution">
    <text evidence="13">The sequence shown here is derived from an EMBL/GenBank/DDBJ whole genome shotgun (WGS) entry which is preliminary data.</text>
</comment>
<feature type="transmembrane region" description="Helical" evidence="11">
    <location>
        <begin position="408"/>
        <end position="432"/>
    </location>
</feature>
<feature type="transmembrane region" description="Helical" evidence="11">
    <location>
        <begin position="1135"/>
        <end position="1157"/>
    </location>
</feature>
<dbReference type="SUPFAM" id="SSF52540">
    <property type="entry name" value="P-loop containing nucleoside triphosphate hydrolases"/>
    <property type="match status" value="2"/>
</dbReference>
<dbReference type="PANTHER" id="PTHR19241">
    <property type="entry name" value="ATP-BINDING CASSETTE TRANSPORTER"/>
    <property type="match status" value="1"/>
</dbReference>
<dbReference type="GO" id="GO:0016887">
    <property type="term" value="F:ATP hydrolysis activity"/>
    <property type="evidence" value="ECO:0007669"/>
    <property type="project" value="InterPro"/>
</dbReference>
<dbReference type="InterPro" id="IPR043926">
    <property type="entry name" value="ABCG_dom"/>
</dbReference>
<dbReference type="Pfam" id="PF08370">
    <property type="entry name" value="PDR_assoc"/>
    <property type="match status" value="1"/>
</dbReference>
<keyword evidence="4 11" id="KW-0812">Transmembrane</keyword>
<keyword evidence="8 11" id="KW-1133">Transmembrane helix</keyword>
<dbReference type="PROSITE" id="PS50893">
    <property type="entry name" value="ABC_TRANSPORTER_2"/>
    <property type="match status" value="1"/>
</dbReference>
<dbReference type="FunFam" id="3.40.50.300:FF:003489">
    <property type="entry name" value="ABC transporter G family member 39"/>
    <property type="match status" value="1"/>
</dbReference>
<feature type="transmembrane region" description="Helical" evidence="11">
    <location>
        <begin position="1108"/>
        <end position="1128"/>
    </location>
</feature>
<evidence type="ECO:0000256" key="10">
    <source>
        <dbReference type="SAM" id="MobiDB-lite"/>
    </source>
</evidence>
<gene>
    <name evidence="13" type="ORF">QBZ16_000994</name>
</gene>
<evidence type="ECO:0000256" key="5">
    <source>
        <dbReference type="ARBA" id="ARBA00022737"/>
    </source>
</evidence>
<comment type="similarity">
    <text evidence="2">Belongs to the ABC transporter superfamily. ABCG family. PDR (TC 3.A.1.205) subfamily.</text>
</comment>
<reference evidence="13" key="1">
    <citation type="submission" date="2021-01" db="EMBL/GenBank/DDBJ databases">
        <authorList>
            <person name="Eckstrom K.M.E."/>
        </authorList>
    </citation>
    <scope>NUCLEOTIDE SEQUENCE</scope>
    <source>
        <strain evidence="13">UVCC 0001</strain>
    </source>
</reference>
<feature type="transmembrane region" description="Helical" evidence="11">
    <location>
        <begin position="359"/>
        <end position="387"/>
    </location>
</feature>
<dbReference type="InterPro" id="IPR027417">
    <property type="entry name" value="P-loop_NTPase"/>
</dbReference>
<feature type="domain" description="ABC transporter" evidence="12">
    <location>
        <begin position="669"/>
        <end position="928"/>
    </location>
</feature>
<evidence type="ECO:0000256" key="1">
    <source>
        <dbReference type="ARBA" id="ARBA00004141"/>
    </source>
</evidence>
<dbReference type="SMART" id="SM00382">
    <property type="entry name" value="AAA"/>
    <property type="match status" value="1"/>
</dbReference>
<feature type="transmembrane region" description="Helical" evidence="11">
    <location>
        <begin position="1192"/>
        <end position="1211"/>
    </location>
</feature>
<dbReference type="Pfam" id="PF19055">
    <property type="entry name" value="ABC2_membrane_7"/>
    <property type="match status" value="1"/>
</dbReference>
<dbReference type="GO" id="GO:0005524">
    <property type="term" value="F:ATP binding"/>
    <property type="evidence" value="ECO:0007669"/>
    <property type="project" value="UniProtKB-KW"/>
</dbReference>
<evidence type="ECO:0000256" key="3">
    <source>
        <dbReference type="ARBA" id="ARBA00022448"/>
    </source>
</evidence>
<feature type="transmembrane region" description="Helical" evidence="11">
    <location>
        <begin position="438"/>
        <end position="461"/>
    </location>
</feature>
<dbReference type="InterPro" id="IPR034003">
    <property type="entry name" value="ABCG_PDR_2"/>
</dbReference>
<dbReference type="Gene3D" id="3.40.50.300">
    <property type="entry name" value="P-loop containing nucleotide triphosphate hydrolases"/>
    <property type="match status" value="2"/>
</dbReference>
<dbReference type="GO" id="GO:0071944">
    <property type="term" value="C:cell periphery"/>
    <property type="evidence" value="ECO:0007669"/>
    <property type="project" value="UniProtKB-ARBA"/>
</dbReference>
<keyword evidence="14" id="KW-1185">Reference proteome</keyword>
<evidence type="ECO:0000256" key="11">
    <source>
        <dbReference type="SAM" id="Phobius"/>
    </source>
</evidence>
<feature type="transmembrane region" description="Helical" evidence="11">
    <location>
        <begin position="1052"/>
        <end position="1072"/>
    </location>
</feature>
<evidence type="ECO:0000256" key="4">
    <source>
        <dbReference type="ARBA" id="ARBA00022692"/>
    </source>
</evidence>
<dbReference type="FunFam" id="3.40.50.300:FF:000532">
    <property type="entry name" value="ABC transporter G family member 34"/>
    <property type="match status" value="1"/>
</dbReference>
<keyword evidence="7" id="KW-0067">ATP-binding</keyword>
<feature type="transmembrane region" description="Helical" evidence="11">
    <location>
        <begin position="1247"/>
        <end position="1270"/>
    </location>
</feature>
<feature type="transmembrane region" description="Helical" evidence="11">
    <location>
        <begin position="1163"/>
        <end position="1185"/>
    </location>
</feature>
<sequence length="1278" mass="140245">MSVLTQAMVGEGGLPTLPRAFKQGGLGSFVPERCAGYVQQYDVHFGELTVRETVDFAVQCQAAGHTRELLARVAAKEAELGIEPDGEVAAFMEALALGKHNSIVVEGIIRLLGLDVCAETVVGNQMLRGISGGQRKRLGTAEVGVGQQQFLAADEISTGLDSATTYDIVSALGAFAHIRRATFLIALLQPAPETFELFDDIILMSDGLVVYHGPREGVAEVFAPFGLVCPPRKGIADFLQEVTTPSDQQKYYVDNTKPYEYVTTGTLRRQYLKLPCAVAMEAELAAPYVPSDDDMALPTHPYAMPAAQLCKSNIVRTLTLTQRNRTFTVFHTTQICVMSFTLATLYLNTPTNTLLDGNLYLSAAFFSLIYMLLGGVTECHMLIMRLPVFYKQREMMFYPGWCFAVPSFLFRVPFCFVDGTLWSCIVYFAIGFSRSSRFFVFWLILVLTSVWSTSLLFMLIFNINGGFLVIKSAIPSWWIAAYWANPWAYITQSVAINEFRSSQWDEPNPVDPLNPTPLGIQILEYRDFIPTVRLQWIGVGAMLASVVINLAAFVLAMEFMPGLRRLPTQRDAYFEELEFIREADPARAPPAGVTHDIDAGARRAAAVEKSKQLGGASEEEKDAGIVDVEAGGATQPPSKAAASPGKGADRVKDSSQDGEATLPFRPMAMTFKDIAYSVPVPKGMDTSHADVPTEGPHANALRLLSGINGVFQPGVLTALMGASGAGKTTLMDVLAGRKTGGTVTGEVHINGFPKNQATFNRISGYVEQEDIHLSQTTVGEAAQFSAALRLPASVSPATRREFVDDTLRLVEMDKLRDSHVGSPGVSGLSIQARKRLTIAVELVANPSIIFMDEPTTGLDARAASVVMATVRNVVNTGRTVVCTIHQPSLDIFEAFDELLLLKPGGRCIFFGPIGFESKALTSYFSGTKGVEPIKPGYNPANWMLEQTSPVRESALGVNFADVYASSELAGQNLERLTAAHDPAPGAEDIDEAQLREPSPTAQFAQLLRRNFVMYWRAPDYNMTRLLVTLLVGFVFGSLAWKQGDETGSTDGVINIAGLLFASTMFLGLSNCMTVQPIADQQRSVMYRERAAGMYGVMPYSFAQCLVELPYLVVQDIIYSAIVYWMVAFSTDASKFLWFMFIFGLSLCYFTAFGIMALNLLPELAFGNLITSFFFGFWNLMCGFLIPRGNIPGWWIWCYYLSPVSWSLYGLIVSQLGDLDDSYIVDFSGQVVPVPDFIEDYLGYSYDMLWPCVGILLAFIVVFLLISGLSLKLVNYQNR</sequence>
<dbReference type="InterPro" id="IPR003439">
    <property type="entry name" value="ABC_transporter-like_ATP-bd"/>
</dbReference>
<dbReference type="InterPro" id="IPR013525">
    <property type="entry name" value="ABC2_TM"/>
</dbReference>
<comment type="subcellular location">
    <subcellularLocation>
        <location evidence="1">Membrane</location>
        <topology evidence="1">Multi-pass membrane protein</topology>
    </subcellularLocation>
</comment>
<organism evidence="13 14">
    <name type="scientific">Prototheca wickerhamii</name>
    <dbReference type="NCBI Taxonomy" id="3111"/>
    <lineage>
        <taxon>Eukaryota</taxon>
        <taxon>Viridiplantae</taxon>
        <taxon>Chlorophyta</taxon>
        <taxon>core chlorophytes</taxon>
        <taxon>Trebouxiophyceae</taxon>
        <taxon>Chlorellales</taxon>
        <taxon>Chlorellaceae</taxon>
        <taxon>Prototheca</taxon>
    </lineage>
</organism>
<feature type="transmembrane region" description="Helical" evidence="11">
    <location>
        <begin position="326"/>
        <end position="347"/>
    </location>
</feature>